<evidence type="ECO:0000256" key="3">
    <source>
        <dbReference type="ARBA" id="ARBA00022833"/>
    </source>
</evidence>
<feature type="domain" description="GATA-type" evidence="6">
    <location>
        <begin position="67"/>
        <end position="104"/>
    </location>
</feature>
<dbReference type="PANTHER" id="PTHR45658">
    <property type="entry name" value="GATA TRANSCRIPTION FACTOR"/>
    <property type="match status" value="1"/>
</dbReference>
<dbReference type="Pfam" id="PF00320">
    <property type="entry name" value="GATA"/>
    <property type="match status" value="1"/>
</dbReference>
<dbReference type="SMART" id="SM00401">
    <property type="entry name" value="ZnF_GATA"/>
    <property type="match status" value="1"/>
</dbReference>
<keyword evidence="1" id="KW-0479">Metal-binding</keyword>
<feature type="compositionally biased region" description="Polar residues" evidence="5">
    <location>
        <begin position="31"/>
        <end position="62"/>
    </location>
</feature>
<dbReference type="InterPro" id="IPR013088">
    <property type="entry name" value="Znf_NHR/GATA"/>
</dbReference>
<reference evidence="7" key="1">
    <citation type="submission" date="2022-10" db="EMBL/GenBank/DDBJ databases">
        <authorList>
            <person name="Byrne P K."/>
        </authorList>
    </citation>
    <scope>NUCLEOTIDE SEQUENCE</scope>
    <source>
        <strain evidence="7">ZP964</strain>
    </source>
</reference>
<dbReference type="SUPFAM" id="SSF57716">
    <property type="entry name" value="Glucocorticoid receptor-like (DNA-binding domain)"/>
    <property type="match status" value="1"/>
</dbReference>
<dbReference type="Gene3D" id="3.30.50.10">
    <property type="entry name" value="Erythroid Transcription Factor GATA-1, subunit A"/>
    <property type="match status" value="1"/>
</dbReference>
<sequence length="142" mass="15901">MNIKTLCHQEYKKISIQSLLNPLEEAATSESLLSHSHVNSGNKATPGLSHTNTKNGPATQQDVQKRRGITRKCPQCDVIKTSPQWREGPNGEVTLCNACGLFYRKVFLVFGKSLAKRYFDEIKGASVKRKVPRSLYGVMRTH</sequence>
<dbReference type="InterPro" id="IPR000679">
    <property type="entry name" value="Znf_GATA"/>
</dbReference>
<dbReference type="CDD" id="cd00202">
    <property type="entry name" value="ZnF_GATA"/>
    <property type="match status" value="1"/>
</dbReference>
<dbReference type="EMBL" id="OX365939">
    <property type="protein sequence ID" value="CAI4047256.1"/>
    <property type="molecule type" value="Genomic_DNA"/>
</dbReference>
<keyword evidence="3" id="KW-0862">Zinc</keyword>
<evidence type="ECO:0000256" key="1">
    <source>
        <dbReference type="ARBA" id="ARBA00022723"/>
    </source>
</evidence>
<evidence type="ECO:0000313" key="8">
    <source>
        <dbReference type="Proteomes" id="UP001162085"/>
    </source>
</evidence>
<keyword evidence="8" id="KW-1185">Reference proteome</keyword>
<feature type="region of interest" description="Disordered" evidence="5">
    <location>
        <begin position="31"/>
        <end position="66"/>
    </location>
</feature>
<evidence type="ECO:0000256" key="2">
    <source>
        <dbReference type="ARBA" id="ARBA00022771"/>
    </source>
</evidence>
<dbReference type="PANTHER" id="PTHR45658:SF149">
    <property type="entry name" value="PROTEIN GAT3-RELATED"/>
    <property type="match status" value="1"/>
</dbReference>
<dbReference type="PROSITE" id="PS00344">
    <property type="entry name" value="GATA_ZN_FINGER_1"/>
    <property type="match status" value="1"/>
</dbReference>
<protein>
    <recommendedName>
        <fullName evidence="6">GATA-type domain-containing protein</fullName>
    </recommendedName>
</protein>
<dbReference type="InterPro" id="IPR051140">
    <property type="entry name" value="GATA_TF"/>
</dbReference>
<evidence type="ECO:0000256" key="5">
    <source>
        <dbReference type="SAM" id="MobiDB-lite"/>
    </source>
</evidence>
<accession>A0ABN8WGI5</accession>
<dbReference type="PROSITE" id="PS50114">
    <property type="entry name" value="GATA_ZN_FINGER_2"/>
    <property type="match status" value="1"/>
</dbReference>
<dbReference type="Proteomes" id="UP001162085">
    <property type="component" value="Chromosome 12"/>
</dbReference>
<name>A0ABN8WGI5_SACUV</name>
<organism evidence="7 8">
    <name type="scientific">Saccharomyces uvarum</name>
    <name type="common">Yeast</name>
    <name type="synonym">Saccharomyces bayanus var. uvarum</name>
    <dbReference type="NCBI Taxonomy" id="230603"/>
    <lineage>
        <taxon>Eukaryota</taxon>
        <taxon>Fungi</taxon>
        <taxon>Dikarya</taxon>
        <taxon>Ascomycota</taxon>
        <taxon>Saccharomycotina</taxon>
        <taxon>Saccharomycetes</taxon>
        <taxon>Saccharomycetales</taxon>
        <taxon>Saccharomycetaceae</taxon>
        <taxon>Saccharomyces</taxon>
    </lineage>
</organism>
<gene>
    <name evidence="7" type="primary">SUVZ12G0690</name>
    <name evidence="7" type="ORF">SUVZ_12G0690</name>
</gene>
<evidence type="ECO:0000256" key="4">
    <source>
        <dbReference type="PROSITE-ProRule" id="PRU00094"/>
    </source>
</evidence>
<keyword evidence="2 4" id="KW-0863">Zinc-finger</keyword>
<evidence type="ECO:0000313" key="7">
    <source>
        <dbReference type="EMBL" id="CAI4047256.1"/>
    </source>
</evidence>
<proteinExistence type="predicted"/>
<evidence type="ECO:0000259" key="6">
    <source>
        <dbReference type="PROSITE" id="PS50114"/>
    </source>
</evidence>